<dbReference type="InterPro" id="IPR003903">
    <property type="entry name" value="UIM_dom"/>
</dbReference>
<protein>
    <submittedName>
        <fullName evidence="2">Uncharacterized protein</fullName>
    </submittedName>
</protein>
<proteinExistence type="predicted"/>
<name>A0A6V7XQR8_MELEN</name>
<dbReference type="AlphaFoldDB" id="A0A6V7XQR8"/>
<feature type="compositionally biased region" description="Polar residues" evidence="1">
    <location>
        <begin position="60"/>
        <end position="88"/>
    </location>
</feature>
<accession>A0A6V7XQR8</accession>
<dbReference type="Proteomes" id="UP000580250">
    <property type="component" value="Unassembled WGS sequence"/>
</dbReference>
<evidence type="ECO:0000313" key="2">
    <source>
        <dbReference type="EMBL" id="CAD2201651.1"/>
    </source>
</evidence>
<dbReference type="PROSITE" id="PS50330">
    <property type="entry name" value="UIM"/>
    <property type="match status" value="1"/>
</dbReference>
<dbReference type="EMBL" id="CAJEWN010002047">
    <property type="protein sequence ID" value="CAD2201651.1"/>
    <property type="molecule type" value="Genomic_DNA"/>
</dbReference>
<evidence type="ECO:0000256" key="1">
    <source>
        <dbReference type="SAM" id="MobiDB-lite"/>
    </source>
</evidence>
<reference evidence="2 3" key="1">
    <citation type="submission" date="2020-08" db="EMBL/GenBank/DDBJ databases">
        <authorList>
            <person name="Koutsovoulos G."/>
            <person name="Danchin GJ E."/>
        </authorList>
    </citation>
    <scope>NUCLEOTIDE SEQUENCE [LARGE SCALE GENOMIC DNA]</scope>
</reference>
<comment type="caution">
    <text evidence="2">The sequence shown here is derived from an EMBL/GenBank/DDBJ whole genome shotgun (WGS) entry which is preliminary data.</text>
</comment>
<gene>
    <name evidence="2" type="ORF">MENT_LOCUS55218</name>
</gene>
<sequence length="134" mass="15426">MEEYRTADAKKRLELLHNLTPEKIEKLKESGILDKPRTRGSYDDEYERALEMSRLDQGHHQQYIQPVTIQGTYTQSESPSTSLQVQHPQTDRKQKGKAPPSKEPSSSDDDKNVSEIVQAYETGVGSSDYWQNWE</sequence>
<evidence type="ECO:0000313" key="3">
    <source>
        <dbReference type="Proteomes" id="UP000580250"/>
    </source>
</evidence>
<feature type="compositionally biased region" description="Polar residues" evidence="1">
    <location>
        <begin position="124"/>
        <end position="134"/>
    </location>
</feature>
<organism evidence="2 3">
    <name type="scientific">Meloidogyne enterolobii</name>
    <name type="common">Root-knot nematode worm</name>
    <name type="synonym">Meloidogyne mayaguensis</name>
    <dbReference type="NCBI Taxonomy" id="390850"/>
    <lineage>
        <taxon>Eukaryota</taxon>
        <taxon>Metazoa</taxon>
        <taxon>Ecdysozoa</taxon>
        <taxon>Nematoda</taxon>
        <taxon>Chromadorea</taxon>
        <taxon>Rhabditida</taxon>
        <taxon>Tylenchina</taxon>
        <taxon>Tylenchomorpha</taxon>
        <taxon>Tylenchoidea</taxon>
        <taxon>Meloidogynidae</taxon>
        <taxon>Meloidogyninae</taxon>
        <taxon>Meloidogyne</taxon>
    </lineage>
</organism>
<feature type="region of interest" description="Disordered" evidence="1">
    <location>
        <begin position="53"/>
        <end position="134"/>
    </location>
</feature>